<proteinExistence type="predicted"/>
<gene>
    <name evidence="1" type="ORF">SAMN04488597_10924</name>
</gene>
<evidence type="ECO:0000313" key="2">
    <source>
        <dbReference type="Proteomes" id="UP000324896"/>
    </source>
</evidence>
<dbReference type="EMBL" id="FMYT01000009">
    <property type="protein sequence ID" value="SDC57366.1"/>
    <property type="molecule type" value="Genomic_DNA"/>
</dbReference>
<accession>A0A1G6MQV1</accession>
<dbReference type="Proteomes" id="UP000324896">
    <property type="component" value="Unassembled WGS sequence"/>
</dbReference>
<dbReference type="RefSeq" id="WP_149796742.1">
    <property type="nucleotide sequence ID" value="NZ_FMYT01000009.1"/>
</dbReference>
<evidence type="ECO:0000313" key="1">
    <source>
        <dbReference type="EMBL" id="SDC57366.1"/>
    </source>
</evidence>
<organism evidence="1 2">
    <name type="scientific">Halanaerobium congolense</name>
    <dbReference type="NCBI Taxonomy" id="54121"/>
    <lineage>
        <taxon>Bacteria</taxon>
        <taxon>Bacillati</taxon>
        <taxon>Bacillota</taxon>
        <taxon>Clostridia</taxon>
        <taxon>Halanaerobiales</taxon>
        <taxon>Halanaerobiaceae</taxon>
        <taxon>Halanaerobium</taxon>
    </lineage>
</organism>
<sequence>MPQDITQHLKFLLKDLNIKSNTEHLSKEEKKILNSDRNWYAALFMSRLLMSSSRNFPVMDRKEVKKIAKKKFNLNNNSISPDELVSSLENKYFVRFILSRLELPYKIRRDQINIDKLEISEIEIEFLREIKNKYTEQLTNAETGLEISADKLKELYQQHKSYFSETPVFDELIKEGIICLDDKEKYLINFANSYWKILINKVVGYFSEEILNKVDSSENNEEVFWDWFNKISIYNKVYFNLYNFPEYISAENERKLIDVITKMITKEKDLTGWEEEYAKSKYDLEGYLRKKPVIKSEEALTYFKMFDWWEKSLSHANAFYMSSRDNLIMLINIIIDFGNDNDVVKLLENTSEKPFLAFIVPYQIQKNNPEKIADFLKSINFMSLGMAMIYKLDLRSAFYNLNYNNKIHKSKDFKEYIWREALEIIEYSLNQLNNSDWESKAIPIAEILLYLSRNEYDNRNKKDLHSTKILKENTLNFISKVKINMNNNRNDKKLIIFISTYLYKLLVKEAENKISNNALELPYPELELLFWLNGIIKEFNGEQWNQAISLFNGLEEYKEILQNIKNRIINIYLDLLKAYYFKSNGEKLVINWHTRHPEMEELPWDEIVKSSSEENLSKFYSPVDFKYMIKNIPPIENKLVGASGREPINSDRGKKTQKRSWVYKIRLHLSILIKIHKQLSKYNSRENCKSILLQTESEVINIINDFLNDNLDLGKVNIFKSTYERSTVIQNEELFPKLAETINNFSHSNMQKAVEIITKKSNDLINLLELSKILTSNNCKEIVDEKIRDLDLDKFIKDQIWITEIEKLLLNAANAANIDLSRKIIKKGDEITAGHRFEENWNDLTYRVKLLIAYHEGELNKIQSIKVPEKNKEQLISKKRFYQALILLEKDPEQSYEILNALYKSKASEAFAVNRFAAHISLAKQKEDKKIYEQALAEWDNVEDSISKKDLLEINEQVKYNKLLVFLKINEFNKFDKLWSSIYKSLKLELDFVQLALQRYIDGGLSEKAEELLEEAIEYHNWDQGNLPDSLANLKNKINEESFRADINPKYSENNIFGPDLDELRKSYLEIKDLSARDLANVVDRRKLGIFILKQLIAVSKEFLERNVILAQITEEDKFNDIITSLLKMKFSNWSWQIADQSRGGFSANYTKGQERGGVGERDIVIRDKEGGNITIIEAFRLKSVNKKTIKEHLTKIFNYDQNSLQQLYLLIYSEAANFEDLINNYIDYIPEIDYENNPISAGEDIEEVDISKFGNLKAIKSIHDRETMSTALYHVFINTRELN</sequence>
<name>A0A1G6MQV1_9FIRM</name>
<protein>
    <submittedName>
        <fullName evidence="1">Uncharacterized protein</fullName>
    </submittedName>
</protein>
<reference evidence="1 2" key="1">
    <citation type="submission" date="2016-10" db="EMBL/GenBank/DDBJ databases">
        <authorList>
            <person name="Varghese N."/>
            <person name="Submissions S."/>
        </authorList>
    </citation>
    <scope>NUCLEOTIDE SEQUENCE [LARGE SCALE GENOMIC DNA]</scope>
    <source>
        <strain evidence="1 2">WG10</strain>
    </source>
</reference>